<evidence type="ECO:0000313" key="2">
    <source>
        <dbReference type="Proteomes" id="UP001177021"/>
    </source>
</evidence>
<dbReference type="Proteomes" id="UP001177021">
    <property type="component" value="Unassembled WGS sequence"/>
</dbReference>
<name>A0ACB0J5C5_TRIPR</name>
<sequence>MRLPENRISKLPKEILCRILSFLPTKEAVATSILSKRWIRLWISVPNLNFTNITINSIKSNNKFNESVYSVLASRDGAGYNLDSFHLDIQYVNHHFAYHRSFPHVVRWINVVVRRNLKHLNLNHDIDEPDTYDPERDAYLPQLPKSILTCRTLVSLKLCRFSVEGLLHVSKVEFGFPCLKTLHFDTIYFGFGRNFVLLLCGCPVLEDLQLLNSCHTLSSRDSEAIQMFQSLSLPKLTRAEIIESLWSHFPLKALSTVKSLSLDTLKLNTYDQTDDKDDEENPKQRTYIDIPIFHNLIHLKLNNSWKLVVKMLHHCPKLQSLELSKGSRYISVDDQENSVEEPELVPECVSSCLKTCAIRDIGGLESELILPTFILKNARILQTMKVWSGWMQKKSEIEEKLSPCRKASATCQLFVY</sequence>
<protein>
    <submittedName>
        <fullName evidence="1">Uncharacterized protein</fullName>
    </submittedName>
</protein>
<gene>
    <name evidence="1" type="ORF">MILVUS5_LOCUS10056</name>
</gene>
<keyword evidence="2" id="KW-1185">Reference proteome</keyword>
<comment type="caution">
    <text evidence="1">The sequence shown here is derived from an EMBL/GenBank/DDBJ whole genome shotgun (WGS) entry which is preliminary data.</text>
</comment>
<accession>A0ACB0J5C5</accession>
<organism evidence="1 2">
    <name type="scientific">Trifolium pratense</name>
    <name type="common">Red clover</name>
    <dbReference type="NCBI Taxonomy" id="57577"/>
    <lineage>
        <taxon>Eukaryota</taxon>
        <taxon>Viridiplantae</taxon>
        <taxon>Streptophyta</taxon>
        <taxon>Embryophyta</taxon>
        <taxon>Tracheophyta</taxon>
        <taxon>Spermatophyta</taxon>
        <taxon>Magnoliopsida</taxon>
        <taxon>eudicotyledons</taxon>
        <taxon>Gunneridae</taxon>
        <taxon>Pentapetalae</taxon>
        <taxon>rosids</taxon>
        <taxon>fabids</taxon>
        <taxon>Fabales</taxon>
        <taxon>Fabaceae</taxon>
        <taxon>Papilionoideae</taxon>
        <taxon>50 kb inversion clade</taxon>
        <taxon>NPAAA clade</taxon>
        <taxon>Hologalegina</taxon>
        <taxon>IRL clade</taxon>
        <taxon>Trifolieae</taxon>
        <taxon>Trifolium</taxon>
    </lineage>
</organism>
<proteinExistence type="predicted"/>
<evidence type="ECO:0000313" key="1">
    <source>
        <dbReference type="EMBL" id="CAJ2640161.1"/>
    </source>
</evidence>
<dbReference type="EMBL" id="CASHSV030000024">
    <property type="protein sequence ID" value="CAJ2640161.1"/>
    <property type="molecule type" value="Genomic_DNA"/>
</dbReference>
<reference evidence="1" key="1">
    <citation type="submission" date="2023-10" db="EMBL/GenBank/DDBJ databases">
        <authorList>
            <person name="Rodriguez Cubillos JULIANA M."/>
            <person name="De Vega J."/>
        </authorList>
    </citation>
    <scope>NUCLEOTIDE SEQUENCE</scope>
</reference>